<name>A0A840NQU3_9PSEU</name>
<keyword evidence="1" id="KW-0285">Flavoprotein</keyword>
<dbReference type="Gene3D" id="3.20.20.30">
    <property type="entry name" value="Luciferase-like domain"/>
    <property type="match status" value="1"/>
</dbReference>
<protein>
    <submittedName>
        <fullName evidence="6">Alkanesulfonate monooxygenase</fullName>
        <ecNumber evidence="6">1.14.14.5</ecNumber>
    </submittedName>
</protein>
<evidence type="ECO:0000256" key="3">
    <source>
        <dbReference type="ARBA" id="ARBA00023002"/>
    </source>
</evidence>
<dbReference type="Pfam" id="PF00296">
    <property type="entry name" value="Bac_luciferase"/>
    <property type="match status" value="1"/>
</dbReference>
<keyword evidence="2" id="KW-0288">FMN</keyword>
<evidence type="ECO:0000256" key="2">
    <source>
        <dbReference type="ARBA" id="ARBA00022643"/>
    </source>
</evidence>
<evidence type="ECO:0000259" key="5">
    <source>
        <dbReference type="Pfam" id="PF00296"/>
    </source>
</evidence>
<dbReference type="EMBL" id="JACHIV010000001">
    <property type="protein sequence ID" value="MBB5072748.1"/>
    <property type="molecule type" value="Genomic_DNA"/>
</dbReference>
<keyword evidence="3 6" id="KW-0560">Oxidoreductase</keyword>
<keyword evidence="4 6" id="KW-0503">Monooxygenase</keyword>
<comment type="caution">
    <text evidence="6">The sequence shown here is derived from an EMBL/GenBank/DDBJ whole genome shotgun (WGS) entry which is preliminary data.</text>
</comment>
<reference evidence="6 7" key="1">
    <citation type="submission" date="2020-08" db="EMBL/GenBank/DDBJ databases">
        <title>Sequencing the genomes of 1000 actinobacteria strains.</title>
        <authorList>
            <person name="Klenk H.-P."/>
        </authorList>
    </citation>
    <scope>NUCLEOTIDE SEQUENCE [LARGE SCALE GENOMIC DNA]</scope>
    <source>
        <strain evidence="6 7">DSM 45582</strain>
    </source>
</reference>
<proteinExistence type="predicted"/>
<dbReference type="PANTHER" id="PTHR42847:SF4">
    <property type="entry name" value="ALKANESULFONATE MONOOXYGENASE-RELATED"/>
    <property type="match status" value="1"/>
</dbReference>
<dbReference type="CDD" id="cd01094">
    <property type="entry name" value="Alkanesulfonate_monoxygenase"/>
    <property type="match status" value="1"/>
</dbReference>
<evidence type="ECO:0000256" key="1">
    <source>
        <dbReference type="ARBA" id="ARBA00022630"/>
    </source>
</evidence>
<dbReference type="GO" id="GO:0046306">
    <property type="term" value="P:alkanesulfonate catabolic process"/>
    <property type="evidence" value="ECO:0007669"/>
    <property type="project" value="TreeGrafter"/>
</dbReference>
<feature type="domain" description="Luciferase-like" evidence="5">
    <location>
        <begin position="21"/>
        <end position="335"/>
    </location>
</feature>
<evidence type="ECO:0000256" key="4">
    <source>
        <dbReference type="ARBA" id="ARBA00023033"/>
    </source>
</evidence>
<accession>A0A840NQU3</accession>
<evidence type="ECO:0000313" key="7">
    <source>
        <dbReference type="Proteomes" id="UP000580474"/>
    </source>
</evidence>
<dbReference type="InterPro" id="IPR036661">
    <property type="entry name" value="Luciferase-like_sf"/>
</dbReference>
<dbReference type="SUPFAM" id="SSF51679">
    <property type="entry name" value="Bacterial luciferase-like"/>
    <property type="match status" value="1"/>
</dbReference>
<dbReference type="InterPro" id="IPR050172">
    <property type="entry name" value="SsuD_RutA_monooxygenase"/>
</dbReference>
<sequence>MSITVHWFLPTHGDGRSIVDRPHVTAVGAQTPREPDIDYLAQVAQAVEHLGFTGMLTPTGSWCQDAWVTTAALLGRTKRIKFLVAFRPGSLTPTLAAQMATTYQQVSGGRLLLNIVTGGESTEQRRYGDWLDHDKRYERTDEFLAAMRAIWSGAPADFDGEHYRLRGATAYDVPNPQPPLYFGGSSPAALPVAARRADVHLTWGEPPAQVGERIARLRELAAAEGRTLRFGLRAHTITRDTSAEAWATAQRFLDQMDPADVAASQAKFAVTESTAQRRMAELHGGVLHSDARALEVHPGLWSGVGLLRGGAGTAFVGSHEEVADLMSEYHDVGVEEFVFSGYPHLEEAYWFGEGVRPVLARRGLLAEQGAPAAAPRVPDPSPAS</sequence>
<keyword evidence="7" id="KW-1185">Reference proteome</keyword>
<dbReference type="GO" id="GO:0008726">
    <property type="term" value="F:alkanesulfonate monooxygenase activity"/>
    <property type="evidence" value="ECO:0007669"/>
    <property type="project" value="UniProtKB-EC"/>
</dbReference>
<dbReference type="RefSeq" id="WP_184484303.1">
    <property type="nucleotide sequence ID" value="NZ_JACHIV010000001.1"/>
</dbReference>
<dbReference type="InterPro" id="IPR011251">
    <property type="entry name" value="Luciferase-like_dom"/>
</dbReference>
<dbReference type="AlphaFoldDB" id="A0A840NQU3"/>
<dbReference type="EC" id="1.14.14.5" evidence="6"/>
<dbReference type="Proteomes" id="UP000580474">
    <property type="component" value="Unassembled WGS sequence"/>
</dbReference>
<dbReference type="PANTHER" id="PTHR42847">
    <property type="entry name" value="ALKANESULFONATE MONOOXYGENASE"/>
    <property type="match status" value="1"/>
</dbReference>
<gene>
    <name evidence="6" type="ORF">BJ969_005836</name>
</gene>
<evidence type="ECO:0000313" key="6">
    <source>
        <dbReference type="EMBL" id="MBB5072748.1"/>
    </source>
</evidence>
<organism evidence="6 7">
    <name type="scientific">Saccharopolyspora gloriosae</name>
    <dbReference type="NCBI Taxonomy" id="455344"/>
    <lineage>
        <taxon>Bacteria</taxon>
        <taxon>Bacillati</taxon>
        <taxon>Actinomycetota</taxon>
        <taxon>Actinomycetes</taxon>
        <taxon>Pseudonocardiales</taxon>
        <taxon>Pseudonocardiaceae</taxon>
        <taxon>Saccharopolyspora</taxon>
    </lineage>
</organism>